<protein>
    <recommendedName>
        <fullName evidence="3">Secreted protein</fullName>
    </recommendedName>
</protein>
<gene>
    <name evidence="1" type="ORF">XENOCAPTIV_013223</name>
</gene>
<dbReference type="Proteomes" id="UP001434883">
    <property type="component" value="Unassembled WGS sequence"/>
</dbReference>
<dbReference type="EMBL" id="JAHRIN010019567">
    <property type="protein sequence ID" value="MEQ2198464.1"/>
    <property type="molecule type" value="Genomic_DNA"/>
</dbReference>
<evidence type="ECO:0008006" key="3">
    <source>
        <dbReference type="Google" id="ProtNLM"/>
    </source>
</evidence>
<evidence type="ECO:0000313" key="1">
    <source>
        <dbReference type="EMBL" id="MEQ2198464.1"/>
    </source>
</evidence>
<reference evidence="1 2" key="1">
    <citation type="submission" date="2021-06" db="EMBL/GenBank/DDBJ databases">
        <authorList>
            <person name="Palmer J.M."/>
        </authorList>
    </citation>
    <scope>NUCLEOTIDE SEQUENCE [LARGE SCALE GENOMIC DNA]</scope>
    <source>
        <strain evidence="1 2">XC_2019</strain>
        <tissue evidence="1">Muscle</tissue>
    </source>
</reference>
<sequence length="99" mass="11234">MVLNLHYFNVFVNLEFCLNLFFGFNTAGGTKLVCTCKRHVQPQLCHLLVCSPAEVGMSSLIASCLKCLTFTSKFCVHKKCFPSFDWSIIWLAPPCMHQQ</sequence>
<organism evidence="1 2">
    <name type="scientific">Xenoophorus captivus</name>
    <dbReference type="NCBI Taxonomy" id="1517983"/>
    <lineage>
        <taxon>Eukaryota</taxon>
        <taxon>Metazoa</taxon>
        <taxon>Chordata</taxon>
        <taxon>Craniata</taxon>
        <taxon>Vertebrata</taxon>
        <taxon>Euteleostomi</taxon>
        <taxon>Actinopterygii</taxon>
        <taxon>Neopterygii</taxon>
        <taxon>Teleostei</taxon>
        <taxon>Neoteleostei</taxon>
        <taxon>Acanthomorphata</taxon>
        <taxon>Ovalentaria</taxon>
        <taxon>Atherinomorphae</taxon>
        <taxon>Cyprinodontiformes</taxon>
        <taxon>Goodeidae</taxon>
        <taxon>Xenoophorus</taxon>
    </lineage>
</organism>
<evidence type="ECO:0000313" key="2">
    <source>
        <dbReference type="Proteomes" id="UP001434883"/>
    </source>
</evidence>
<name>A0ABV0QRM3_9TELE</name>
<keyword evidence="2" id="KW-1185">Reference proteome</keyword>
<comment type="caution">
    <text evidence="1">The sequence shown here is derived from an EMBL/GenBank/DDBJ whole genome shotgun (WGS) entry which is preliminary data.</text>
</comment>
<proteinExistence type="predicted"/>
<accession>A0ABV0QRM3</accession>